<feature type="compositionally biased region" description="Polar residues" evidence="1">
    <location>
        <begin position="216"/>
        <end position="225"/>
    </location>
</feature>
<protein>
    <recommendedName>
        <fullName evidence="4">DNA polymerase kappa</fullName>
    </recommendedName>
</protein>
<evidence type="ECO:0000313" key="2">
    <source>
        <dbReference type="EMBL" id="CAK0795441.1"/>
    </source>
</evidence>
<dbReference type="EMBL" id="CAUYUJ010001337">
    <property type="protein sequence ID" value="CAK0795441.1"/>
    <property type="molecule type" value="Genomic_DNA"/>
</dbReference>
<organism evidence="2 3">
    <name type="scientific">Prorocentrum cordatum</name>
    <dbReference type="NCBI Taxonomy" id="2364126"/>
    <lineage>
        <taxon>Eukaryota</taxon>
        <taxon>Sar</taxon>
        <taxon>Alveolata</taxon>
        <taxon>Dinophyceae</taxon>
        <taxon>Prorocentrales</taxon>
        <taxon>Prorocentraceae</taxon>
        <taxon>Prorocentrum</taxon>
    </lineage>
</organism>
<gene>
    <name evidence="2" type="ORF">PCOR1329_LOCUS5120</name>
</gene>
<evidence type="ECO:0008006" key="4">
    <source>
        <dbReference type="Google" id="ProtNLM"/>
    </source>
</evidence>
<evidence type="ECO:0000256" key="1">
    <source>
        <dbReference type="SAM" id="MobiDB-lite"/>
    </source>
</evidence>
<evidence type="ECO:0000313" key="3">
    <source>
        <dbReference type="Proteomes" id="UP001189429"/>
    </source>
</evidence>
<feature type="region of interest" description="Disordered" evidence="1">
    <location>
        <begin position="169"/>
        <end position="225"/>
    </location>
</feature>
<comment type="caution">
    <text evidence="2">The sequence shown here is derived from an EMBL/GenBank/DDBJ whole genome shotgun (WGS) entry which is preliminary data.</text>
</comment>
<accession>A0ABN9PUR9</accession>
<reference evidence="2" key="1">
    <citation type="submission" date="2023-10" db="EMBL/GenBank/DDBJ databases">
        <authorList>
            <person name="Chen Y."/>
            <person name="Shah S."/>
            <person name="Dougan E. K."/>
            <person name="Thang M."/>
            <person name="Chan C."/>
        </authorList>
    </citation>
    <scope>NUCLEOTIDE SEQUENCE [LARGE SCALE GENOMIC DNA]</scope>
</reference>
<feature type="compositionally biased region" description="Low complexity" evidence="1">
    <location>
        <begin position="169"/>
        <end position="178"/>
    </location>
</feature>
<name>A0ABN9PUR9_9DINO</name>
<sequence length="225" mass="24133">MGQTAAVATDAAILAADAMAASLRSSDLGVLLPRQTLESVKVVARFEADDGVRQQHEFTYITPPGDPPRATAGWLLDRVSETVHRMNHQGAPRVIGLRVLNAAPRSLRELLANPHVAAACGAFVPPCGQVLTATTRREQRRSGKDRGPPFAARPHWVVRGVPRAGLRAAPGGRRCAGATLSRPCSARRRTRGWHGIRPATPWATRAGRGAQEEPQRSLTARTSTT</sequence>
<keyword evidence="3" id="KW-1185">Reference proteome</keyword>
<proteinExistence type="predicted"/>
<dbReference type="Proteomes" id="UP001189429">
    <property type="component" value="Unassembled WGS sequence"/>
</dbReference>
<feature type="compositionally biased region" description="Basic residues" evidence="1">
    <location>
        <begin position="185"/>
        <end position="194"/>
    </location>
</feature>